<dbReference type="InterPro" id="IPR025836">
    <property type="entry name" value="Zn_knuckle_CX2CX4HX4C"/>
</dbReference>
<feature type="domain" description="Zinc knuckle CX2CX4HX4C" evidence="1">
    <location>
        <begin position="35"/>
        <end position="65"/>
    </location>
</feature>
<sequence length="168" mass="19019">MDDTGWNWGASLQIRVAINVNNPAEKSVENQDYHGDEITMFFTYERLPNFCYNRVHLGHIAKYCESNFAEEFLDPGIETPYGLWLRAPLPPRTRAKITTPSSSAINTQNKNPRAPGFRRGATVFGVFNQQEGGGAQAQGTSDDSIPLNVDLRKIDRDKHHYARCLFMK</sequence>
<accession>A0AAW2Y8R3</accession>
<evidence type="ECO:0000259" key="1">
    <source>
        <dbReference type="Pfam" id="PF14392"/>
    </source>
</evidence>
<reference evidence="2" key="1">
    <citation type="submission" date="2020-06" db="EMBL/GenBank/DDBJ databases">
        <authorList>
            <person name="Li T."/>
            <person name="Hu X."/>
            <person name="Zhang T."/>
            <person name="Song X."/>
            <person name="Zhang H."/>
            <person name="Dai N."/>
            <person name="Sheng W."/>
            <person name="Hou X."/>
            <person name="Wei L."/>
        </authorList>
    </citation>
    <scope>NUCLEOTIDE SEQUENCE</scope>
    <source>
        <strain evidence="2">KEN1</strain>
        <tissue evidence="2">Leaf</tissue>
    </source>
</reference>
<organism evidence="2">
    <name type="scientific">Sesamum latifolium</name>
    <dbReference type="NCBI Taxonomy" id="2727402"/>
    <lineage>
        <taxon>Eukaryota</taxon>
        <taxon>Viridiplantae</taxon>
        <taxon>Streptophyta</taxon>
        <taxon>Embryophyta</taxon>
        <taxon>Tracheophyta</taxon>
        <taxon>Spermatophyta</taxon>
        <taxon>Magnoliopsida</taxon>
        <taxon>eudicotyledons</taxon>
        <taxon>Gunneridae</taxon>
        <taxon>Pentapetalae</taxon>
        <taxon>asterids</taxon>
        <taxon>lamiids</taxon>
        <taxon>Lamiales</taxon>
        <taxon>Pedaliaceae</taxon>
        <taxon>Sesamum</taxon>
    </lineage>
</organism>
<dbReference type="AlphaFoldDB" id="A0AAW2Y8R3"/>
<protein>
    <recommendedName>
        <fullName evidence="1">Zinc knuckle CX2CX4HX4C domain-containing protein</fullName>
    </recommendedName>
</protein>
<evidence type="ECO:0000313" key="2">
    <source>
        <dbReference type="EMBL" id="KAL0462051.1"/>
    </source>
</evidence>
<name>A0AAW2Y8R3_9LAMI</name>
<dbReference type="EMBL" id="JACGWN010000001">
    <property type="protein sequence ID" value="KAL0462051.1"/>
    <property type="molecule type" value="Genomic_DNA"/>
</dbReference>
<proteinExistence type="predicted"/>
<comment type="caution">
    <text evidence="2">The sequence shown here is derived from an EMBL/GenBank/DDBJ whole genome shotgun (WGS) entry which is preliminary data.</text>
</comment>
<reference evidence="2" key="2">
    <citation type="journal article" date="2024" name="Plant">
        <title>Genomic evolution and insights into agronomic trait innovations of Sesamum species.</title>
        <authorList>
            <person name="Miao H."/>
            <person name="Wang L."/>
            <person name="Qu L."/>
            <person name="Liu H."/>
            <person name="Sun Y."/>
            <person name="Le M."/>
            <person name="Wang Q."/>
            <person name="Wei S."/>
            <person name="Zheng Y."/>
            <person name="Lin W."/>
            <person name="Duan Y."/>
            <person name="Cao H."/>
            <person name="Xiong S."/>
            <person name="Wang X."/>
            <person name="Wei L."/>
            <person name="Li C."/>
            <person name="Ma Q."/>
            <person name="Ju M."/>
            <person name="Zhao R."/>
            <person name="Li G."/>
            <person name="Mu C."/>
            <person name="Tian Q."/>
            <person name="Mei H."/>
            <person name="Zhang T."/>
            <person name="Gao T."/>
            <person name="Zhang H."/>
        </authorList>
    </citation>
    <scope>NUCLEOTIDE SEQUENCE</scope>
    <source>
        <strain evidence="2">KEN1</strain>
    </source>
</reference>
<gene>
    <name evidence="2" type="ORF">Slati_0092700</name>
</gene>
<dbReference type="Pfam" id="PF14392">
    <property type="entry name" value="zf-CCHC_4"/>
    <property type="match status" value="1"/>
</dbReference>